<dbReference type="EMBL" id="GEVI01010686">
    <property type="protein sequence ID" value="JAU21634.1"/>
    <property type="molecule type" value="Transcribed_RNA"/>
</dbReference>
<dbReference type="AlphaFoldDB" id="A0A1J3DNU8"/>
<dbReference type="PANTHER" id="PTHR36032:SF1">
    <property type="entry name" value="PHOSPHOPANTOTHENATE--CYSTEINE LIGASE 2"/>
    <property type="match status" value="1"/>
</dbReference>
<evidence type="ECO:0000256" key="1">
    <source>
        <dbReference type="SAM" id="MobiDB-lite"/>
    </source>
</evidence>
<feature type="region of interest" description="Disordered" evidence="1">
    <location>
        <begin position="107"/>
        <end position="138"/>
    </location>
</feature>
<feature type="compositionally biased region" description="Basic and acidic residues" evidence="1">
    <location>
        <begin position="44"/>
        <end position="56"/>
    </location>
</feature>
<protein>
    <submittedName>
        <fullName evidence="2">Uncharacterized protein</fullName>
    </submittedName>
</protein>
<feature type="region of interest" description="Disordered" evidence="1">
    <location>
        <begin position="1"/>
        <end position="56"/>
    </location>
</feature>
<feature type="compositionally biased region" description="Basic and acidic residues" evidence="1">
    <location>
        <begin position="1"/>
        <end position="10"/>
    </location>
</feature>
<gene>
    <name evidence="2" type="ORF">GA_TR6163_c0_g1_i1_g.20208</name>
</gene>
<accession>A0A1J3DNU8</accession>
<name>A0A1J3DNU8_NOCCA</name>
<sequence length="138" mass="15417">MADSSSDPKKYTPPNQRKPSGNRKKSGDRTSSQQNKDNGSQMEKTARRIISLEDGSKSEAYKLLSERWAAAMHLYNDPTVDLSERPIMYYGGSVWGKLPHQILASANKTLPPPMMPTDYRSELRRGLLTPRSSSSTSN</sequence>
<dbReference type="PANTHER" id="PTHR36032">
    <property type="entry name" value="PHOSPHOPANTOTHENATE--CYSTEINE LIGASE 2"/>
    <property type="match status" value="1"/>
</dbReference>
<organism evidence="2">
    <name type="scientific">Noccaea caerulescens</name>
    <name type="common">Alpine penny-cress</name>
    <name type="synonym">Thlaspi caerulescens</name>
    <dbReference type="NCBI Taxonomy" id="107243"/>
    <lineage>
        <taxon>Eukaryota</taxon>
        <taxon>Viridiplantae</taxon>
        <taxon>Streptophyta</taxon>
        <taxon>Embryophyta</taxon>
        <taxon>Tracheophyta</taxon>
        <taxon>Spermatophyta</taxon>
        <taxon>Magnoliopsida</taxon>
        <taxon>eudicotyledons</taxon>
        <taxon>Gunneridae</taxon>
        <taxon>Pentapetalae</taxon>
        <taxon>rosids</taxon>
        <taxon>malvids</taxon>
        <taxon>Brassicales</taxon>
        <taxon>Brassicaceae</taxon>
        <taxon>Coluteocarpeae</taxon>
        <taxon>Noccaea</taxon>
    </lineage>
</organism>
<proteinExistence type="predicted"/>
<feature type="compositionally biased region" description="Polar residues" evidence="1">
    <location>
        <begin position="29"/>
        <end position="43"/>
    </location>
</feature>
<evidence type="ECO:0000313" key="2">
    <source>
        <dbReference type="EMBL" id="JAU21634.1"/>
    </source>
</evidence>
<reference evidence="2" key="1">
    <citation type="submission" date="2016-07" db="EMBL/GenBank/DDBJ databases">
        <title>De novo transcriptome assembly of four accessions of the metal hyperaccumulator plant Noccaea caerulescens.</title>
        <authorList>
            <person name="Blande D."/>
            <person name="Halimaa P."/>
            <person name="Tervahauta A.I."/>
            <person name="Aarts M.G."/>
            <person name="Karenlampi S.O."/>
        </authorList>
    </citation>
    <scope>NUCLEOTIDE SEQUENCE</scope>
</reference>